<name>A0A7E4VZI8_PANRE</name>
<feature type="signal peptide" evidence="3">
    <location>
        <begin position="1"/>
        <end position="19"/>
    </location>
</feature>
<sequence length="207" mass="23436">MIKFFVTAVFVSLFSLALANKPTSDGNIIHCTVYIESKCRDTNNFMEDNLVPTFDMLKNTGRFNLTVIPFGKARCLPKKTGDFACSCQHGADECELNSLQNCAIHYHKTPNSFMPIISCIQGEANLDSAIEKCKLEYLRECASGPQGRALLAEAGLKTRELDPKMTFVPWVVLDGKRAYYHRNIDKEVCGRLEPMPEECREIFKRRI</sequence>
<evidence type="ECO:0000313" key="5">
    <source>
        <dbReference type="WBParaSite" id="Pan_g465.t1"/>
    </source>
</evidence>
<accession>A0A7E4VZI8</accession>
<keyword evidence="4" id="KW-1185">Reference proteome</keyword>
<reference evidence="5" key="2">
    <citation type="submission" date="2020-10" db="UniProtKB">
        <authorList>
            <consortium name="WormBaseParasite"/>
        </authorList>
    </citation>
    <scope>IDENTIFICATION</scope>
</reference>
<reference evidence="4" key="1">
    <citation type="journal article" date="2013" name="Genetics">
        <title>The draft genome and transcriptome of Panagrellus redivivus are shaped by the harsh demands of a free-living lifestyle.</title>
        <authorList>
            <person name="Srinivasan J."/>
            <person name="Dillman A.R."/>
            <person name="Macchietto M.G."/>
            <person name="Heikkinen L."/>
            <person name="Lakso M."/>
            <person name="Fracchia K.M."/>
            <person name="Antoshechkin I."/>
            <person name="Mortazavi A."/>
            <person name="Wong G."/>
            <person name="Sternberg P.W."/>
        </authorList>
    </citation>
    <scope>NUCLEOTIDE SEQUENCE [LARGE SCALE GENOMIC DNA]</scope>
    <source>
        <strain evidence="4">MT8872</strain>
    </source>
</reference>
<proteinExistence type="inferred from homology"/>
<dbReference type="Proteomes" id="UP000492821">
    <property type="component" value="Unassembled WGS sequence"/>
</dbReference>
<feature type="chain" id="PRO_5028893924" evidence="3">
    <location>
        <begin position="20"/>
        <end position="207"/>
    </location>
</feature>
<evidence type="ECO:0000256" key="3">
    <source>
        <dbReference type="SAM" id="SignalP"/>
    </source>
</evidence>
<evidence type="ECO:0000256" key="2">
    <source>
        <dbReference type="ARBA" id="ARBA00023180"/>
    </source>
</evidence>
<keyword evidence="2" id="KW-0325">Glycoprotein</keyword>
<dbReference type="AlphaFoldDB" id="A0A7E4VZI8"/>
<keyword evidence="3" id="KW-0732">Signal</keyword>
<dbReference type="WBParaSite" id="Pan_g465.t1">
    <property type="protein sequence ID" value="Pan_g465.t1"/>
    <property type="gene ID" value="Pan_g465"/>
</dbReference>
<comment type="similarity">
    <text evidence="1">Belongs to the GILT family.</text>
</comment>
<evidence type="ECO:0000313" key="4">
    <source>
        <dbReference type="Proteomes" id="UP000492821"/>
    </source>
</evidence>
<dbReference type="PANTHER" id="PTHR13234:SF70">
    <property type="entry name" value="GILT-LIKE PROTEIN C02D5.2"/>
    <property type="match status" value="1"/>
</dbReference>
<dbReference type="InterPro" id="IPR004911">
    <property type="entry name" value="Interferon-induced_GILT"/>
</dbReference>
<evidence type="ECO:0000256" key="1">
    <source>
        <dbReference type="ARBA" id="ARBA00005679"/>
    </source>
</evidence>
<dbReference type="Pfam" id="PF03227">
    <property type="entry name" value="GILT"/>
    <property type="match status" value="1"/>
</dbReference>
<protein>
    <submittedName>
        <fullName evidence="5">Gamma interferon inducible lysosomal thiol reductase</fullName>
    </submittedName>
</protein>
<organism evidence="4 5">
    <name type="scientific">Panagrellus redivivus</name>
    <name type="common">Microworm</name>
    <dbReference type="NCBI Taxonomy" id="6233"/>
    <lineage>
        <taxon>Eukaryota</taxon>
        <taxon>Metazoa</taxon>
        <taxon>Ecdysozoa</taxon>
        <taxon>Nematoda</taxon>
        <taxon>Chromadorea</taxon>
        <taxon>Rhabditida</taxon>
        <taxon>Tylenchina</taxon>
        <taxon>Panagrolaimomorpha</taxon>
        <taxon>Panagrolaimoidea</taxon>
        <taxon>Panagrolaimidae</taxon>
        <taxon>Panagrellus</taxon>
    </lineage>
</organism>
<dbReference type="GO" id="GO:0016671">
    <property type="term" value="F:oxidoreductase activity, acting on a sulfur group of donors, disulfide as acceptor"/>
    <property type="evidence" value="ECO:0007669"/>
    <property type="project" value="InterPro"/>
</dbReference>
<dbReference type="PANTHER" id="PTHR13234">
    <property type="entry name" value="GAMMA-INTERFERON INDUCIBLE LYSOSOMAL THIOL REDUCTASE GILT"/>
    <property type="match status" value="1"/>
</dbReference>